<sequence length="214" mass="24586">MKKNTLDGRFLGGRMLLENALKNTAVKKALAQYGFTEARMLDGKSLLEAAEEWQREQKDLYTTKSELTRQINNDEKDLLDLFNSHLTIARFAFRNDPFWQNNLQLTMPRRRDRAGKLEQMRTFYRRLTPPAVSTMKKFGALPEELERANVMASALLEVLINRQSKLAEAQQATQNRNGALETWEDWVQKFSRIAAVALADQPQLLEALGIEVKS</sequence>
<gene>
    <name evidence="1" type="ORF">K4G66_32195</name>
</gene>
<reference evidence="1" key="1">
    <citation type="journal article" date="2023" name="Comput. Struct. Biotechnol. J.">
        <title>Discovery of a novel marine Bacteroidetes with a rich repertoire of carbohydrate-active enzymes.</title>
        <authorList>
            <person name="Chen B."/>
            <person name="Liu G."/>
            <person name="Chen Q."/>
            <person name="Wang H."/>
            <person name="Liu L."/>
            <person name="Tang K."/>
        </authorList>
    </citation>
    <scope>NUCLEOTIDE SEQUENCE</scope>
    <source>
        <strain evidence="1">TK19036</strain>
    </source>
</reference>
<accession>A0AA49JIV4</accession>
<organism evidence="1">
    <name type="scientific">Roseihalotalea indica</name>
    <dbReference type="NCBI Taxonomy" id="2867963"/>
    <lineage>
        <taxon>Bacteria</taxon>
        <taxon>Pseudomonadati</taxon>
        <taxon>Bacteroidota</taxon>
        <taxon>Cytophagia</taxon>
        <taxon>Cytophagales</taxon>
        <taxon>Catalimonadaceae</taxon>
        <taxon>Roseihalotalea</taxon>
    </lineage>
</organism>
<dbReference type="AlphaFoldDB" id="A0AA49JIV4"/>
<protein>
    <submittedName>
        <fullName evidence="1">Uncharacterized protein</fullName>
    </submittedName>
</protein>
<evidence type="ECO:0000313" key="1">
    <source>
        <dbReference type="EMBL" id="WKN37032.1"/>
    </source>
</evidence>
<dbReference type="EMBL" id="CP120682">
    <property type="protein sequence ID" value="WKN37032.1"/>
    <property type="molecule type" value="Genomic_DNA"/>
</dbReference>
<reference evidence="1" key="2">
    <citation type="journal article" date="2024" name="Antonie Van Leeuwenhoek">
        <title>Roseihalotalea indica gen. nov., sp. nov., a halophilic Bacteroidetes from mesopelagic Southwest Indian Ocean with higher carbohydrate metabolic potential.</title>
        <authorList>
            <person name="Chen B."/>
            <person name="Zhang M."/>
            <person name="Lin D."/>
            <person name="Ye J."/>
            <person name="Tang K."/>
        </authorList>
    </citation>
    <scope>NUCLEOTIDE SEQUENCE</scope>
    <source>
        <strain evidence="1">TK19036</strain>
    </source>
</reference>
<name>A0AA49JIV4_9BACT</name>
<proteinExistence type="predicted"/>